<name>A0A939SD29_9MICO</name>
<sequence length="164" mass="17391">MRITQTPPARAGGAVAAIILMLVLSACAPEADPAVTTNPPTMAPEQSVEEACAISRAEIERVAGEAEEDIRTGVEQAGEDLLAGKTPSFDFLAPSVGDALGSIEEQVTNDQVRQLIEELQDALSGFAEIETPATLLETPEYLGALNEQLKVLSSTDRELRLLCE</sequence>
<gene>
    <name evidence="2" type="ORF">J4H92_13475</name>
</gene>
<dbReference type="PROSITE" id="PS51257">
    <property type="entry name" value="PROKAR_LIPOPROTEIN"/>
    <property type="match status" value="1"/>
</dbReference>
<comment type="caution">
    <text evidence="2">The sequence shown here is derived from an EMBL/GenBank/DDBJ whole genome shotgun (WGS) entry which is preliminary data.</text>
</comment>
<accession>A0A939SD29</accession>
<keyword evidence="3" id="KW-1185">Reference proteome</keyword>
<dbReference type="EMBL" id="JAGDYM010000016">
    <property type="protein sequence ID" value="MBO1902953.1"/>
    <property type="molecule type" value="Genomic_DNA"/>
</dbReference>
<evidence type="ECO:0000313" key="2">
    <source>
        <dbReference type="EMBL" id="MBO1902953.1"/>
    </source>
</evidence>
<organism evidence="2 3">
    <name type="scientific">Leucobacter weissii</name>
    <dbReference type="NCBI Taxonomy" id="1983706"/>
    <lineage>
        <taxon>Bacteria</taxon>
        <taxon>Bacillati</taxon>
        <taxon>Actinomycetota</taxon>
        <taxon>Actinomycetes</taxon>
        <taxon>Micrococcales</taxon>
        <taxon>Microbacteriaceae</taxon>
        <taxon>Leucobacter</taxon>
    </lineage>
</organism>
<reference evidence="2" key="1">
    <citation type="submission" date="2021-03" db="EMBL/GenBank/DDBJ databases">
        <title>Leucobacter chromiisoli sp. nov., isolated from chromium-containing soil of chemical plant.</title>
        <authorList>
            <person name="Xu Z."/>
        </authorList>
    </citation>
    <scope>NUCLEOTIDE SEQUENCE</scope>
    <source>
        <strain evidence="2">S27</strain>
    </source>
</reference>
<proteinExistence type="predicted"/>
<evidence type="ECO:0000256" key="1">
    <source>
        <dbReference type="SAM" id="SignalP"/>
    </source>
</evidence>
<dbReference type="RefSeq" id="WP_208098709.1">
    <property type="nucleotide sequence ID" value="NZ_JAGDYM010000016.1"/>
</dbReference>
<feature type="signal peptide" evidence="1">
    <location>
        <begin position="1"/>
        <end position="28"/>
    </location>
</feature>
<keyword evidence="1" id="KW-0732">Signal</keyword>
<dbReference type="AlphaFoldDB" id="A0A939SD29"/>
<evidence type="ECO:0000313" key="3">
    <source>
        <dbReference type="Proteomes" id="UP000664382"/>
    </source>
</evidence>
<feature type="chain" id="PRO_5037198232" description="Secreted protein" evidence="1">
    <location>
        <begin position="29"/>
        <end position="164"/>
    </location>
</feature>
<protein>
    <recommendedName>
        <fullName evidence="4">Secreted protein</fullName>
    </recommendedName>
</protein>
<dbReference type="Proteomes" id="UP000664382">
    <property type="component" value="Unassembled WGS sequence"/>
</dbReference>
<evidence type="ECO:0008006" key="4">
    <source>
        <dbReference type="Google" id="ProtNLM"/>
    </source>
</evidence>